<gene>
    <name evidence="1" type="ORF">DJ010_05385</name>
</gene>
<dbReference type="RefSeq" id="WP_109692629.1">
    <property type="nucleotide sequence ID" value="NZ_QGDD01000002.1"/>
</dbReference>
<dbReference type="PANTHER" id="PTHR39683:SF4">
    <property type="entry name" value="COENZYME Q-BINDING PROTEIN COQ10 START DOMAIN-CONTAINING PROTEIN"/>
    <property type="match status" value="1"/>
</dbReference>
<dbReference type="Pfam" id="PF10604">
    <property type="entry name" value="Polyketide_cyc2"/>
    <property type="match status" value="1"/>
</dbReference>
<proteinExistence type="predicted"/>
<sequence>MAEQTSSSIVVDAPAADVMAVIADFPAYPEWAKGVTVADVRESFDEADPEARGRAKEVYFALDVAPIKDEYTLSYTWSGDRQVTWTLVQGKMLRSLDGAYVLDEVAPGRTEVTYRLALDVSIPLIGMLKRKGEKILIDTALKGLKKRVESGS</sequence>
<dbReference type="AlphaFoldDB" id="A0A316TMQ5"/>
<evidence type="ECO:0000313" key="2">
    <source>
        <dbReference type="Proteomes" id="UP000245507"/>
    </source>
</evidence>
<dbReference type="CDD" id="cd07819">
    <property type="entry name" value="SRPBCC_2"/>
    <property type="match status" value="1"/>
</dbReference>
<dbReference type="OrthoDB" id="5243015at2"/>
<reference evidence="1 2" key="1">
    <citation type="submission" date="2018-05" db="EMBL/GenBank/DDBJ databases">
        <title>Nocardioides silvaticus genome.</title>
        <authorList>
            <person name="Li C."/>
            <person name="Wang G."/>
        </authorList>
    </citation>
    <scope>NUCLEOTIDE SEQUENCE [LARGE SCALE GENOMIC DNA]</scope>
    <source>
        <strain evidence="1 2">CCTCC AB 2018079</strain>
    </source>
</reference>
<dbReference type="EMBL" id="QGDD01000002">
    <property type="protein sequence ID" value="PWN03542.1"/>
    <property type="molecule type" value="Genomic_DNA"/>
</dbReference>
<dbReference type="Proteomes" id="UP000245507">
    <property type="component" value="Unassembled WGS sequence"/>
</dbReference>
<name>A0A316TMQ5_9ACTN</name>
<dbReference type="InterPro" id="IPR019587">
    <property type="entry name" value="Polyketide_cyclase/dehydratase"/>
</dbReference>
<protein>
    <submittedName>
        <fullName evidence="1">Cyclase</fullName>
    </submittedName>
</protein>
<comment type="caution">
    <text evidence="1">The sequence shown here is derived from an EMBL/GenBank/DDBJ whole genome shotgun (WGS) entry which is preliminary data.</text>
</comment>
<keyword evidence="2" id="KW-1185">Reference proteome</keyword>
<dbReference type="PANTHER" id="PTHR39683">
    <property type="entry name" value="CONSERVED PROTEIN TB16.3"/>
    <property type="match status" value="1"/>
</dbReference>
<dbReference type="InterPro" id="IPR023393">
    <property type="entry name" value="START-like_dom_sf"/>
</dbReference>
<accession>A0A316TMQ5</accession>
<dbReference type="SUPFAM" id="SSF55961">
    <property type="entry name" value="Bet v1-like"/>
    <property type="match status" value="1"/>
</dbReference>
<evidence type="ECO:0000313" key="1">
    <source>
        <dbReference type="EMBL" id="PWN03542.1"/>
    </source>
</evidence>
<dbReference type="Gene3D" id="3.30.530.20">
    <property type="match status" value="1"/>
</dbReference>
<organism evidence="1 2">
    <name type="scientific">Nocardioides silvaticus</name>
    <dbReference type="NCBI Taxonomy" id="2201891"/>
    <lineage>
        <taxon>Bacteria</taxon>
        <taxon>Bacillati</taxon>
        <taxon>Actinomycetota</taxon>
        <taxon>Actinomycetes</taxon>
        <taxon>Propionibacteriales</taxon>
        <taxon>Nocardioidaceae</taxon>
        <taxon>Nocardioides</taxon>
    </lineage>
</organism>